<dbReference type="GO" id="GO:0010890">
    <property type="term" value="P:positive regulation of triglyceride storage"/>
    <property type="evidence" value="ECO:0007669"/>
    <property type="project" value="TreeGrafter"/>
</dbReference>
<dbReference type="OrthoDB" id="376826at2759"/>
<accession>A0A9P0M6B4</accession>
<name>A0A9P0M6B4_ACAOB</name>
<evidence type="ECO:0000313" key="6">
    <source>
        <dbReference type="Proteomes" id="UP001152888"/>
    </source>
</evidence>
<feature type="compositionally biased region" description="Polar residues" evidence="4">
    <location>
        <begin position="15"/>
        <end position="31"/>
    </location>
</feature>
<evidence type="ECO:0000256" key="3">
    <source>
        <dbReference type="ARBA" id="ARBA00022677"/>
    </source>
</evidence>
<organism evidence="5 6">
    <name type="scientific">Acanthoscelides obtectus</name>
    <name type="common">Bean weevil</name>
    <name type="synonym">Bruchus obtectus</name>
    <dbReference type="NCBI Taxonomy" id="200917"/>
    <lineage>
        <taxon>Eukaryota</taxon>
        <taxon>Metazoa</taxon>
        <taxon>Ecdysozoa</taxon>
        <taxon>Arthropoda</taxon>
        <taxon>Hexapoda</taxon>
        <taxon>Insecta</taxon>
        <taxon>Pterygota</taxon>
        <taxon>Neoptera</taxon>
        <taxon>Endopterygota</taxon>
        <taxon>Coleoptera</taxon>
        <taxon>Polyphaga</taxon>
        <taxon>Cucujiformia</taxon>
        <taxon>Chrysomeloidea</taxon>
        <taxon>Chrysomelidae</taxon>
        <taxon>Bruchinae</taxon>
        <taxon>Bruchini</taxon>
        <taxon>Acanthoscelides</taxon>
    </lineage>
</organism>
<comment type="subcellular location">
    <subcellularLocation>
        <location evidence="1">Lipid droplet</location>
    </subcellularLocation>
</comment>
<protein>
    <recommendedName>
        <fullName evidence="7">Lipid storage droplets surface-binding protein 1</fullName>
    </recommendedName>
</protein>
<gene>
    <name evidence="5" type="ORF">ACAOBT_LOCUS31176</name>
</gene>
<dbReference type="PANTHER" id="PTHR14024:SF49">
    <property type="entry name" value="LIPID STORAGE DROPLETS SURFACE-BINDING PROTEIN 1"/>
    <property type="match status" value="1"/>
</dbReference>
<dbReference type="PANTHER" id="PTHR14024">
    <property type="entry name" value="PERILIPIN"/>
    <property type="match status" value="1"/>
</dbReference>
<feature type="compositionally biased region" description="Basic residues" evidence="4">
    <location>
        <begin position="1"/>
        <end position="11"/>
    </location>
</feature>
<comment type="similarity">
    <text evidence="2">Belongs to the perilipin family.</text>
</comment>
<feature type="compositionally biased region" description="Low complexity" evidence="4">
    <location>
        <begin position="514"/>
        <end position="531"/>
    </location>
</feature>
<evidence type="ECO:0000256" key="2">
    <source>
        <dbReference type="ARBA" id="ARBA00006311"/>
    </source>
</evidence>
<evidence type="ECO:0008006" key="7">
    <source>
        <dbReference type="Google" id="ProtNLM"/>
    </source>
</evidence>
<dbReference type="Pfam" id="PF03036">
    <property type="entry name" value="Perilipin"/>
    <property type="match status" value="1"/>
</dbReference>
<dbReference type="EMBL" id="CAKOFQ010007926">
    <property type="protein sequence ID" value="CAH2009860.1"/>
    <property type="molecule type" value="Genomic_DNA"/>
</dbReference>
<evidence type="ECO:0000313" key="5">
    <source>
        <dbReference type="EMBL" id="CAH2009860.1"/>
    </source>
</evidence>
<dbReference type="InterPro" id="IPR004279">
    <property type="entry name" value="Perilipin"/>
</dbReference>
<dbReference type="GO" id="GO:0005829">
    <property type="term" value="C:cytosol"/>
    <property type="evidence" value="ECO:0007669"/>
    <property type="project" value="TreeGrafter"/>
</dbReference>
<feature type="region of interest" description="Disordered" evidence="4">
    <location>
        <begin position="500"/>
        <end position="545"/>
    </location>
</feature>
<dbReference type="GO" id="GO:0019915">
    <property type="term" value="P:lipid storage"/>
    <property type="evidence" value="ECO:0007669"/>
    <property type="project" value="TreeGrafter"/>
</dbReference>
<dbReference type="AlphaFoldDB" id="A0A9P0M6B4"/>
<keyword evidence="3" id="KW-0551">Lipid droplet</keyword>
<comment type="caution">
    <text evidence="5">The sequence shown here is derived from an EMBL/GenBank/DDBJ whole genome shotgun (WGS) entry which is preliminary data.</text>
</comment>
<evidence type="ECO:0000256" key="1">
    <source>
        <dbReference type="ARBA" id="ARBA00004502"/>
    </source>
</evidence>
<sequence length="545" mass="61111">MVHHSRKKRPIRYLNRSSMMHSSGSTPQLPDQPNVIIKRYVSCETQTEASFRQQTSALRIGIFHHSTDVRTKVAPTTRKQFSLQELESVNRITNLPIVETGIGYAENVYNRIKKSNNLINWTLEQAENTAQSVFEVATPAIILFNRPISTIDKLVCKSLDVVEHTVPQINLPPQMMCWNTQQYIAGPSIQILLSVLESAYNAADAQTFPFRKEDDLYYFALFAFQIYWNTKQYVADVGTKIARPVLKRADSVRQISNSVLSSKYTAYAADTLDGALDVVEKYVDKYLPADDDKNVSYDEVDQSVGGPAGKAMHTVQHAKGFSRKLKRRLTQRTIAEVKALKQHSAEAVHVLIYVAELVATDPILAFQKGKELWASLSKDEPENQTRPENLEQLVVLLTRESARRMVHLINFSCTVLSTIPKTMSHSLSIVMSSLLQLTDSMIKTAHMENVQNSVVKVLRIQGRYLALVLKEANQKVNEYLEHVANNLDITEKPKTALSVPKIKVQPIKATQHRNNSSNSNNSNSVTSNSTSAPLKTNGVESNSSS</sequence>
<evidence type="ECO:0000256" key="4">
    <source>
        <dbReference type="SAM" id="MobiDB-lite"/>
    </source>
</evidence>
<feature type="compositionally biased region" description="Polar residues" evidence="4">
    <location>
        <begin position="532"/>
        <end position="545"/>
    </location>
</feature>
<dbReference type="Proteomes" id="UP001152888">
    <property type="component" value="Unassembled WGS sequence"/>
</dbReference>
<proteinExistence type="inferred from homology"/>
<reference evidence="5" key="1">
    <citation type="submission" date="2022-03" db="EMBL/GenBank/DDBJ databases">
        <authorList>
            <person name="Sayadi A."/>
        </authorList>
    </citation>
    <scope>NUCLEOTIDE SEQUENCE</scope>
</reference>
<keyword evidence="6" id="KW-1185">Reference proteome</keyword>
<feature type="region of interest" description="Disordered" evidence="4">
    <location>
        <begin position="1"/>
        <end position="31"/>
    </location>
</feature>
<dbReference type="GO" id="GO:0005811">
    <property type="term" value="C:lipid droplet"/>
    <property type="evidence" value="ECO:0007669"/>
    <property type="project" value="UniProtKB-SubCell"/>
</dbReference>